<keyword evidence="2" id="KW-1003">Cell membrane</keyword>
<evidence type="ECO:0000313" key="8">
    <source>
        <dbReference type="EMBL" id="MBK6972178.1"/>
    </source>
</evidence>
<dbReference type="GO" id="GO:0016887">
    <property type="term" value="F:ATP hydrolysis activity"/>
    <property type="evidence" value="ECO:0007669"/>
    <property type="project" value="InterPro"/>
</dbReference>
<evidence type="ECO:0000259" key="7">
    <source>
        <dbReference type="PROSITE" id="PS50893"/>
    </source>
</evidence>
<evidence type="ECO:0000313" key="9">
    <source>
        <dbReference type="Proteomes" id="UP000807785"/>
    </source>
</evidence>
<evidence type="ECO:0000256" key="1">
    <source>
        <dbReference type="ARBA" id="ARBA00022448"/>
    </source>
</evidence>
<feature type="domain" description="ABC transporter" evidence="7">
    <location>
        <begin position="6"/>
        <end position="242"/>
    </location>
</feature>
<dbReference type="PROSITE" id="PS00211">
    <property type="entry name" value="ABC_TRANSPORTER_1"/>
    <property type="match status" value="1"/>
</dbReference>
<dbReference type="SUPFAM" id="SSF52540">
    <property type="entry name" value="P-loop containing nucleoside triphosphate hydrolases"/>
    <property type="match status" value="1"/>
</dbReference>
<keyword evidence="1" id="KW-0813">Transport</keyword>
<comment type="function">
    <text evidence="6">Part of the ABC transporter complex HmuTUV involved in hemin import. Responsible for energy coupling to the transport system.</text>
</comment>
<organism evidence="8 9">
    <name type="scientific">Candidatus Methylophosphatis roskildensis</name>
    <dbReference type="NCBI Taxonomy" id="2899263"/>
    <lineage>
        <taxon>Bacteria</taxon>
        <taxon>Pseudomonadati</taxon>
        <taxon>Pseudomonadota</taxon>
        <taxon>Betaproteobacteria</taxon>
        <taxon>Nitrosomonadales</taxon>
        <taxon>Sterolibacteriaceae</taxon>
        <taxon>Candidatus Methylophosphatis</taxon>
    </lineage>
</organism>
<sequence length="257" mass="27899">MNAPLCEVRDLTVVIGATAVCASLDLSICTGECWAVLGMNGVGKTTLLHTLAGLRAAQSGEIRLGETPLRDLSRREIAKRLALMPQLVEDAFPATVFEEALAGRNPHLSPWAWESAEDEQITRNALTEVGLAPLASRLTTTLSGGERRRVQLAALLVQDAPLMLLDEPVNHLDLHRQVMLLDLVRKKISGSRRAAVMSLHDVNLAARFCDHVLLMFGTGECAAGTAEQMLTGEMLTRVYCHSLRAVDVDGRRLFVAA</sequence>
<dbReference type="InterPro" id="IPR003593">
    <property type="entry name" value="AAA+_ATPase"/>
</dbReference>
<reference evidence="8" key="1">
    <citation type="submission" date="2020-10" db="EMBL/GenBank/DDBJ databases">
        <title>Connecting structure to function with the recovery of over 1000 high-quality activated sludge metagenome-assembled genomes encoding full-length rRNA genes using long-read sequencing.</title>
        <authorList>
            <person name="Singleton C.M."/>
            <person name="Petriglieri F."/>
            <person name="Kristensen J.M."/>
            <person name="Kirkegaard R.H."/>
            <person name="Michaelsen T.Y."/>
            <person name="Andersen M.H."/>
            <person name="Karst S.M."/>
            <person name="Dueholm M.S."/>
            <person name="Nielsen P.H."/>
            <person name="Albertsen M."/>
        </authorList>
    </citation>
    <scope>NUCLEOTIDE SEQUENCE</scope>
    <source>
        <strain evidence="8">Bjer_18-Q3-R1-45_BAT3C.347</strain>
    </source>
</reference>
<evidence type="ECO:0000256" key="4">
    <source>
        <dbReference type="ARBA" id="ARBA00022840"/>
    </source>
</evidence>
<dbReference type="CDD" id="cd03214">
    <property type="entry name" value="ABC_Iron-Siderophores_B12_Hemin"/>
    <property type="match status" value="1"/>
</dbReference>
<dbReference type="InterPro" id="IPR027417">
    <property type="entry name" value="P-loop_NTPase"/>
</dbReference>
<evidence type="ECO:0000256" key="5">
    <source>
        <dbReference type="ARBA" id="ARBA00022967"/>
    </source>
</evidence>
<dbReference type="InterPro" id="IPR003439">
    <property type="entry name" value="ABC_transporter-like_ATP-bd"/>
</dbReference>
<dbReference type="PANTHER" id="PTHR42794">
    <property type="entry name" value="HEMIN IMPORT ATP-BINDING PROTEIN HMUV"/>
    <property type="match status" value="1"/>
</dbReference>
<keyword evidence="4 8" id="KW-0067">ATP-binding</keyword>
<evidence type="ECO:0000256" key="6">
    <source>
        <dbReference type="ARBA" id="ARBA00037066"/>
    </source>
</evidence>
<dbReference type="PANTHER" id="PTHR42794:SF1">
    <property type="entry name" value="HEMIN IMPORT ATP-BINDING PROTEIN HMUV"/>
    <property type="match status" value="1"/>
</dbReference>
<accession>A0A9D7DWL8</accession>
<dbReference type="Gene3D" id="3.40.50.300">
    <property type="entry name" value="P-loop containing nucleotide triphosphate hydrolases"/>
    <property type="match status" value="1"/>
</dbReference>
<proteinExistence type="predicted"/>
<dbReference type="EMBL" id="JADJEV010000002">
    <property type="protein sequence ID" value="MBK6972178.1"/>
    <property type="molecule type" value="Genomic_DNA"/>
</dbReference>
<dbReference type="SMART" id="SM00382">
    <property type="entry name" value="AAA"/>
    <property type="match status" value="1"/>
</dbReference>
<dbReference type="InterPro" id="IPR017871">
    <property type="entry name" value="ABC_transporter-like_CS"/>
</dbReference>
<keyword evidence="2" id="KW-0472">Membrane</keyword>
<dbReference type="Pfam" id="PF00005">
    <property type="entry name" value="ABC_tran"/>
    <property type="match status" value="1"/>
</dbReference>
<keyword evidence="3" id="KW-0547">Nucleotide-binding</keyword>
<protein>
    <submittedName>
        <fullName evidence="8">ABC transporter ATP-binding protein</fullName>
    </submittedName>
</protein>
<dbReference type="PROSITE" id="PS50893">
    <property type="entry name" value="ABC_TRANSPORTER_2"/>
    <property type="match status" value="1"/>
</dbReference>
<name>A0A9D7DWL8_9PROT</name>
<evidence type="ECO:0000256" key="2">
    <source>
        <dbReference type="ARBA" id="ARBA00022475"/>
    </source>
</evidence>
<dbReference type="GO" id="GO:0005524">
    <property type="term" value="F:ATP binding"/>
    <property type="evidence" value="ECO:0007669"/>
    <property type="project" value="UniProtKB-KW"/>
</dbReference>
<dbReference type="Proteomes" id="UP000807785">
    <property type="component" value="Unassembled WGS sequence"/>
</dbReference>
<keyword evidence="5" id="KW-1278">Translocase</keyword>
<evidence type="ECO:0000256" key="3">
    <source>
        <dbReference type="ARBA" id="ARBA00022741"/>
    </source>
</evidence>
<gene>
    <name evidence="8" type="ORF">IPH26_04210</name>
</gene>
<comment type="caution">
    <text evidence="8">The sequence shown here is derived from an EMBL/GenBank/DDBJ whole genome shotgun (WGS) entry which is preliminary data.</text>
</comment>
<dbReference type="AlphaFoldDB" id="A0A9D7DWL8"/>